<dbReference type="RefSeq" id="WP_151680055.1">
    <property type="nucleotide sequence ID" value="NZ_BKZP01000042.1"/>
</dbReference>
<protein>
    <recommendedName>
        <fullName evidence="4">Maltodextrose utilization protein MalA</fullName>
    </recommendedName>
</protein>
<keyword evidence="3" id="KW-1185">Reference proteome</keyword>
<evidence type="ECO:0008006" key="4">
    <source>
        <dbReference type="Google" id="ProtNLM"/>
    </source>
</evidence>
<sequence>MEQIQRFPANYFANIFSPAKMFQHRGELGWLKITLVFLFLNACLVAPFSLSFARAESFDLSRIAPHLNQAVQTGYTGPAVGISFKNGALQAEPAYETAHGNTIITIGPNKAIAVSGDRYHKKVAHYKNALIFQKHRLILADENGFGFSVRYPDGQADKMIRNGNGLAAFAAELWFRQYKVILVPLVSCLILAMLFFSNFILMGAVSLILWMTKFSSFSGIRTLKQAASITVFAAGIPSIAAMLAGFAGANITALLMIQSLGIVLVIAFIFFKTKFLAEENLD</sequence>
<evidence type="ECO:0000313" key="2">
    <source>
        <dbReference type="EMBL" id="GER71520.1"/>
    </source>
</evidence>
<comment type="caution">
    <text evidence="2">The sequence shown here is derived from an EMBL/GenBank/DDBJ whole genome shotgun (WGS) entry which is preliminary data.</text>
</comment>
<evidence type="ECO:0000256" key="1">
    <source>
        <dbReference type="SAM" id="Phobius"/>
    </source>
</evidence>
<keyword evidence="1" id="KW-1133">Transmembrane helix</keyword>
<feature type="transmembrane region" description="Helical" evidence="1">
    <location>
        <begin position="30"/>
        <end position="50"/>
    </location>
</feature>
<keyword evidence="1" id="KW-0812">Transmembrane</keyword>
<name>A0A5J4JLL7_9BACI</name>
<dbReference type="AlphaFoldDB" id="A0A5J4JLL7"/>
<dbReference type="EMBL" id="BKZQ01000052">
    <property type="protein sequence ID" value="GER71520.1"/>
    <property type="molecule type" value="Genomic_DNA"/>
</dbReference>
<feature type="transmembrane region" description="Helical" evidence="1">
    <location>
        <begin position="223"/>
        <end position="245"/>
    </location>
</feature>
<feature type="transmembrane region" description="Helical" evidence="1">
    <location>
        <begin position="181"/>
        <end position="211"/>
    </location>
</feature>
<evidence type="ECO:0000313" key="3">
    <source>
        <dbReference type="Proteomes" id="UP000391919"/>
    </source>
</evidence>
<keyword evidence="1" id="KW-0472">Membrane</keyword>
<proteinExistence type="predicted"/>
<dbReference type="Proteomes" id="UP000391919">
    <property type="component" value="Unassembled WGS sequence"/>
</dbReference>
<reference evidence="2 3" key="1">
    <citation type="submission" date="2019-09" db="EMBL/GenBank/DDBJ databases">
        <title>Draft genome sequence of Bacillus sp. JC-7.</title>
        <authorList>
            <person name="Tanaka N."/>
            <person name="Shiwa Y."/>
            <person name="Fujita N."/>
            <person name="Tanasupawat S."/>
        </authorList>
    </citation>
    <scope>NUCLEOTIDE SEQUENCE [LARGE SCALE GENOMIC DNA]</scope>
    <source>
        <strain evidence="2 3">JC-7</strain>
    </source>
</reference>
<gene>
    <name evidence="2" type="ORF">BpJC7_28230</name>
</gene>
<accession>A0A5J4JLL7</accession>
<feature type="transmembrane region" description="Helical" evidence="1">
    <location>
        <begin position="251"/>
        <end position="271"/>
    </location>
</feature>
<organism evidence="2 3">
    <name type="scientific">Weizmannia acidilactici</name>
    <dbReference type="NCBI Taxonomy" id="2607726"/>
    <lineage>
        <taxon>Bacteria</taxon>
        <taxon>Bacillati</taxon>
        <taxon>Bacillota</taxon>
        <taxon>Bacilli</taxon>
        <taxon>Bacillales</taxon>
        <taxon>Bacillaceae</taxon>
        <taxon>Heyndrickxia</taxon>
    </lineage>
</organism>